<feature type="non-terminal residue" evidence="2">
    <location>
        <position position="1"/>
    </location>
</feature>
<feature type="region of interest" description="Disordered" evidence="1">
    <location>
        <begin position="88"/>
        <end position="109"/>
    </location>
</feature>
<dbReference type="EMBL" id="SNRW01012177">
    <property type="protein sequence ID" value="KAA6374169.1"/>
    <property type="molecule type" value="Genomic_DNA"/>
</dbReference>
<dbReference type="SUPFAM" id="SSF48371">
    <property type="entry name" value="ARM repeat"/>
    <property type="match status" value="1"/>
</dbReference>
<sequence length="746" mass="88534">KQQQENKQQKDNNNDKEKSDRFEALFQQGEEQRRKLEFELRKEQEERMKAVNIRKEIEEKFVQNEEERRKVKQQLRFEEAEKISALNQVEELQKNEQEEHKRRIDTESENRSLKWEIDKMKKEIDKLKYENEEEKNQKREFQIKYDIEVDDKLKEIDEKLREVEARKQIEIQLKKEQYNKQDTIKRIEEQERKIAELDQRLLKTVNELQIKNEENERLNLKAEKESTKAKEEEIKRKQFEIENERLEMENWNVKRDNEKVKIVSERLNSELGEEKMNEQIDLSENLLKEQDDQIKRLRDDLEREILEKRRHEEEIARLRQDLINMREQIGQQPVAIEPILSVPDTQYCYISGDTFFRTSRPLEWKYLIAVDPIITKGIVYFEGIFYNHDRELFYIGVQNTQRGANDQDAIIYNFSGDICHIGNKFISGNNKFICDQKVGIEVNLISIPRKLTFFVDGIEQPNQFVDIPKSIRFFAFTKQRYSQFRVTRFERRATSQAKGVANSLNWIWGIDYIDTTALSLPLIGDEIQKKKIQQQQKAICQYIDNKFNGNEDEQGRLQLIEAGVTVNLLTIFETRELNEITEPYIDAFFIFTSKSSDEIVQQLIKKKDPFPGLIRLLDHSNDQIVSYSITSIDNIFIDMGKGSDQNQPHPCFQTVEQCGGVEKIFTLFKMNLNKQFKDRSAICVGRLFRAREIKNPEMNQVIVYLKQLINDPVAQTKNAAKNVLKGLAKNEVNRVFIESDGFKIPE</sequence>
<reference evidence="2 3" key="1">
    <citation type="submission" date="2019-03" db="EMBL/GenBank/DDBJ databases">
        <title>Single cell metagenomics reveals metabolic interactions within the superorganism composed of flagellate Streblomastix strix and complex community of Bacteroidetes bacteria on its surface.</title>
        <authorList>
            <person name="Treitli S.C."/>
            <person name="Kolisko M."/>
            <person name="Husnik F."/>
            <person name="Keeling P."/>
            <person name="Hampl V."/>
        </authorList>
    </citation>
    <scope>NUCLEOTIDE SEQUENCE [LARGE SCALE GENOMIC DNA]</scope>
    <source>
        <strain evidence="2">ST1C</strain>
    </source>
</reference>
<feature type="compositionally biased region" description="Basic and acidic residues" evidence="1">
    <location>
        <begin position="91"/>
        <end position="109"/>
    </location>
</feature>
<gene>
    <name evidence="2" type="ORF">EZS28_030304</name>
</gene>
<organism evidence="2 3">
    <name type="scientific">Streblomastix strix</name>
    <dbReference type="NCBI Taxonomy" id="222440"/>
    <lineage>
        <taxon>Eukaryota</taxon>
        <taxon>Metamonada</taxon>
        <taxon>Preaxostyla</taxon>
        <taxon>Oxymonadida</taxon>
        <taxon>Streblomastigidae</taxon>
        <taxon>Streblomastix</taxon>
    </lineage>
</organism>
<evidence type="ECO:0000313" key="2">
    <source>
        <dbReference type="EMBL" id="KAA6374169.1"/>
    </source>
</evidence>
<dbReference type="Proteomes" id="UP000324800">
    <property type="component" value="Unassembled WGS sequence"/>
</dbReference>
<proteinExistence type="predicted"/>
<feature type="region of interest" description="Disordered" evidence="1">
    <location>
        <begin position="1"/>
        <end position="28"/>
    </location>
</feature>
<dbReference type="Gene3D" id="1.25.10.10">
    <property type="entry name" value="Leucine-rich Repeat Variant"/>
    <property type="match status" value="1"/>
</dbReference>
<feature type="compositionally biased region" description="Basic and acidic residues" evidence="1">
    <location>
        <begin position="7"/>
        <end position="23"/>
    </location>
</feature>
<comment type="caution">
    <text evidence="2">The sequence shown here is derived from an EMBL/GenBank/DDBJ whole genome shotgun (WGS) entry which is preliminary data.</text>
</comment>
<evidence type="ECO:0000256" key="1">
    <source>
        <dbReference type="SAM" id="MobiDB-lite"/>
    </source>
</evidence>
<dbReference type="InterPro" id="IPR016024">
    <property type="entry name" value="ARM-type_fold"/>
</dbReference>
<dbReference type="InterPro" id="IPR011989">
    <property type="entry name" value="ARM-like"/>
</dbReference>
<evidence type="ECO:0000313" key="3">
    <source>
        <dbReference type="Proteomes" id="UP000324800"/>
    </source>
</evidence>
<name>A0A5J4UUR4_9EUKA</name>
<dbReference type="AlphaFoldDB" id="A0A5J4UUR4"/>
<protein>
    <submittedName>
        <fullName evidence="2">Uncharacterized protein</fullName>
    </submittedName>
</protein>
<accession>A0A5J4UUR4</accession>